<accession>A0A8B8GQ21</accession>
<proteinExistence type="inferred from homology"/>
<evidence type="ECO:0000259" key="13">
    <source>
        <dbReference type="PROSITE" id="PS51194"/>
    </source>
</evidence>
<feature type="compositionally biased region" description="Acidic residues" evidence="11">
    <location>
        <begin position="520"/>
        <end position="529"/>
    </location>
</feature>
<dbReference type="GO" id="GO:0016787">
    <property type="term" value="F:hydrolase activity"/>
    <property type="evidence" value="ECO:0007669"/>
    <property type="project" value="UniProtKB-KW"/>
</dbReference>
<evidence type="ECO:0000256" key="8">
    <source>
        <dbReference type="PROSITE-ProRule" id="PRU00552"/>
    </source>
</evidence>
<feature type="region of interest" description="Disordered" evidence="11">
    <location>
        <begin position="664"/>
        <end position="772"/>
    </location>
</feature>
<dbReference type="SMART" id="SM00490">
    <property type="entry name" value="HELICc"/>
    <property type="match status" value="1"/>
</dbReference>
<keyword evidence="1 9" id="KW-0547">Nucleotide-binding</keyword>
<evidence type="ECO:0000256" key="2">
    <source>
        <dbReference type="ARBA" id="ARBA00022801"/>
    </source>
</evidence>
<evidence type="ECO:0000313" key="15">
    <source>
        <dbReference type="Proteomes" id="UP000694846"/>
    </source>
</evidence>
<feature type="compositionally biased region" description="Basic and acidic residues" evidence="11">
    <location>
        <begin position="664"/>
        <end position="687"/>
    </location>
</feature>
<protein>
    <recommendedName>
        <fullName evidence="10">ATP-dependent RNA helicase</fullName>
        <ecNumber evidence="10">3.6.4.13</ecNumber>
    </recommendedName>
</protein>
<organism evidence="15 16">
    <name type="scientific">Sipha flava</name>
    <name type="common">yellow sugarcane aphid</name>
    <dbReference type="NCBI Taxonomy" id="143950"/>
    <lineage>
        <taxon>Eukaryota</taxon>
        <taxon>Metazoa</taxon>
        <taxon>Ecdysozoa</taxon>
        <taxon>Arthropoda</taxon>
        <taxon>Hexapoda</taxon>
        <taxon>Insecta</taxon>
        <taxon>Pterygota</taxon>
        <taxon>Neoptera</taxon>
        <taxon>Paraneoptera</taxon>
        <taxon>Hemiptera</taxon>
        <taxon>Sternorrhyncha</taxon>
        <taxon>Aphidomorpha</taxon>
        <taxon>Aphidoidea</taxon>
        <taxon>Aphididae</taxon>
        <taxon>Sipha</taxon>
    </lineage>
</organism>
<evidence type="ECO:0000256" key="4">
    <source>
        <dbReference type="ARBA" id="ARBA00022840"/>
    </source>
</evidence>
<dbReference type="Pfam" id="PF13959">
    <property type="entry name" value="CTE_SPB4"/>
    <property type="match status" value="1"/>
</dbReference>
<feature type="short sequence motif" description="Q motif" evidence="8">
    <location>
        <begin position="40"/>
        <end position="68"/>
    </location>
</feature>
<keyword evidence="4 9" id="KW-0067">ATP-binding</keyword>
<feature type="region of interest" description="Disordered" evidence="11">
    <location>
        <begin position="512"/>
        <end position="552"/>
    </location>
</feature>
<dbReference type="GO" id="GO:0005524">
    <property type="term" value="F:ATP binding"/>
    <property type="evidence" value="ECO:0007669"/>
    <property type="project" value="UniProtKB-UniRule"/>
</dbReference>
<comment type="domain">
    <text evidence="10">The Q motif is unique to and characteristic of the DEAD box family of RNA helicases and controls ATP binding and hydrolysis.</text>
</comment>
<reference evidence="16" key="1">
    <citation type="submission" date="2025-08" db="UniProtKB">
        <authorList>
            <consortium name="RefSeq"/>
        </authorList>
    </citation>
    <scope>IDENTIFICATION</scope>
    <source>
        <tissue evidence="16">Whole body</tissue>
    </source>
</reference>
<evidence type="ECO:0000256" key="3">
    <source>
        <dbReference type="ARBA" id="ARBA00022806"/>
    </source>
</evidence>
<dbReference type="PROSITE" id="PS51192">
    <property type="entry name" value="HELICASE_ATP_BIND_1"/>
    <property type="match status" value="1"/>
</dbReference>
<dbReference type="RefSeq" id="XP_025425125.1">
    <property type="nucleotide sequence ID" value="XM_025569340.1"/>
</dbReference>
<dbReference type="Pfam" id="PF00270">
    <property type="entry name" value="DEAD"/>
    <property type="match status" value="1"/>
</dbReference>
<dbReference type="Proteomes" id="UP000694846">
    <property type="component" value="Unplaced"/>
</dbReference>
<name>A0A8B8GQ21_9HEMI</name>
<dbReference type="GeneID" id="112694021"/>
<comment type="catalytic activity">
    <reaction evidence="7 10">
        <text>ATP + H2O = ADP + phosphate + H(+)</text>
        <dbReference type="Rhea" id="RHEA:13065"/>
        <dbReference type="ChEBI" id="CHEBI:15377"/>
        <dbReference type="ChEBI" id="CHEBI:15378"/>
        <dbReference type="ChEBI" id="CHEBI:30616"/>
        <dbReference type="ChEBI" id="CHEBI:43474"/>
        <dbReference type="ChEBI" id="CHEBI:456216"/>
        <dbReference type="EC" id="3.6.4.13"/>
    </reaction>
</comment>
<dbReference type="InterPro" id="IPR014001">
    <property type="entry name" value="Helicase_ATP-bd"/>
</dbReference>
<evidence type="ECO:0000256" key="7">
    <source>
        <dbReference type="ARBA" id="ARBA00047984"/>
    </source>
</evidence>
<dbReference type="Pfam" id="PF00271">
    <property type="entry name" value="Helicase_C"/>
    <property type="match status" value="1"/>
</dbReference>
<dbReference type="PROSITE" id="PS51195">
    <property type="entry name" value="Q_MOTIF"/>
    <property type="match status" value="1"/>
</dbReference>
<comment type="similarity">
    <text evidence="6">Belongs to the DEAD box helicase family. DDX10/DBP4 subfamily.</text>
</comment>
<dbReference type="CDD" id="cd17941">
    <property type="entry name" value="DEADc_DDX10"/>
    <property type="match status" value="1"/>
</dbReference>
<dbReference type="PROSITE" id="PS00039">
    <property type="entry name" value="DEAD_ATP_HELICASE"/>
    <property type="match status" value="1"/>
</dbReference>
<evidence type="ECO:0000313" key="16">
    <source>
        <dbReference type="RefSeq" id="XP_025425125.1"/>
    </source>
</evidence>
<feature type="compositionally biased region" description="Basic residues" evidence="11">
    <location>
        <begin position="745"/>
        <end position="762"/>
    </location>
</feature>
<dbReference type="Gene3D" id="3.40.50.300">
    <property type="entry name" value="P-loop containing nucleotide triphosphate hydrolases"/>
    <property type="match status" value="2"/>
</dbReference>
<evidence type="ECO:0000256" key="5">
    <source>
        <dbReference type="ARBA" id="ARBA00022884"/>
    </source>
</evidence>
<dbReference type="GO" id="GO:0003723">
    <property type="term" value="F:RNA binding"/>
    <property type="evidence" value="ECO:0007669"/>
    <property type="project" value="UniProtKB-UniRule"/>
</dbReference>
<dbReference type="InterPro" id="IPR000629">
    <property type="entry name" value="RNA-helicase_DEAD-box_CS"/>
</dbReference>
<dbReference type="GO" id="GO:0010468">
    <property type="term" value="P:regulation of gene expression"/>
    <property type="evidence" value="ECO:0007669"/>
    <property type="project" value="UniProtKB-ARBA"/>
</dbReference>
<dbReference type="EC" id="3.6.4.13" evidence="10"/>
<gene>
    <name evidence="16" type="primary">LOC112694021</name>
</gene>
<dbReference type="PANTHER" id="PTHR24031">
    <property type="entry name" value="RNA HELICASE"/>
    <property type="match status" value="1"/>
</dbReference>
<feature type="domain" description="Helicase C-terminal" evidence="13">
    <location>
        <begin position="271"/>
        <end position="419"/>
    </location>
</feature>
<dbReference type="PROSITE" id="PS51194">
    <property type="entry name" value="HELICASE_CTER"/>
    <property type="match status" value="1"/>
</dbReference>
<dbReference type="GO" id="GO:0003724">
    <property type="term" value="F:RNA helicase activity"/>
    <property type="evidence" value="ECO:0007669"/>
    <property type="project" value="UniProtKB-EC"/>
</dbReference>
<evidence type="ECO:0000259" key="14">
    <source>
        <dbReference type="PROSITE" id="PS51195"/>
    </source>
</evidence>
<evidence type="ECO:0000256" key="6">
    <source>
        <dbReference type="ARBA" id="ARBA00038084"/>
    </source>
</evidence>
<dbReference type="AlphaFoldDB" id="A0A8B8GQ21"/>
<keyword evidence="5 10" id="KW-0694">RNA-binding</keyword>
<dbReference type="InterPro" id="IPR025313">
    <property type="entry name" value="SPB4-like_CTE"/>
</dbReference>
<dbReference type="OrthoDB" id="10259640at2759"/>
<dbReference type="SMART" id="SM00487">
    <property type="entry name" value="DEXDc"/>
    <property type="match status" value="1"/>
</dbReference>
<feature type="domain" description="DEAD-box RNA helicase Q" evidence="14">
    <location>
        <begin position="40"/>
        <end position="68"/>
    </location>
</feature>
<keyword evidence="2 9" id="KW-0378">Hydrolase</keyword>
<dbReference type="SUPFAM" id="SSF52540">
    <property type="entry name" value="P-loop containing nucleoside triphosphate hydrolases"/>
    <property type="match status" value="1"/>
</dbReference>
<evidence type="ECO:0000256" key="10">
    <source>
        <dbReference type="RuleBase" id="RU365068"/>
    </source>
</evidence>
<dbReference type="CDD" id="cd18787">
    <property type="entry name" value="SF2_C_DEAD"/>
    <property type="match status" value="1"/>
</dbReference>
<evidence type="ECO:0000256" key="1">
    <source>
        <dbReference type="ARBA" id="ARBA00022741"/>
    </source>
</evidence>
<dbReference type="FunFam" id="3.40.50.300:FF:001089">
    <property type="entry name" value="RNA helicase"/>
    <property type="match status" value="1"/>
</dbReference>
<comment type="function">
    <text evidence="10">RNA helicase.</text>
</comment>
<keyword evidence="3 9" id="KW-0347">Helicase</keyword>
<dbReference type="InterPro" id="IPR014014">
    <property type="entry name" value="RNA_helicase_DEAD_Q_motif"/>
</dbReference>
<dbReference type="SMART" id="SM01178">
    <property type="entry name" value="DUF4217"/>
    <property type="match status" value="1"/>
</dbReference>
<sequence length="791" mass="90256">MVYKKRKIKVFRGKKKKESIDVVIEKLKKSYEQIDPNAIEKFEHFPLSAPTLKGLKDNKYNVPTEIQRESIGYSLRGEDILGAAKTGSGKTLAFLIPVLEILYCNKWTRTEGLAALIITPTRELAYQIFETLRKIGVHHDFSAGLIIGGKDLKFERKRLDQCNIMICTPGRLLQHMDENPLFDCSNMLVLVLDEADRCLDMGFEQTMNSIIDNLPPERQTLLFSATQTKSVKDLARLSLNNPHFISVHEASKHSTPAGLVQSYMVCELHDKMSLLWSFIKNHLHHKVLVFMSSCKQVKYFYEILCKLRPGTSLLALYGTMHQTKRMAVYESFSRKQRSVLFATDIAARGLDFPAVNWVVQLDCPENANEYIHRAGRTARFQKSGESLLVLLPSELAILEQLENKKIPIQEIKVNPNKLTSVQRTLEATLAKDHILKESAQRAFVSYIKSVFLMKDKSVFDVSALDTDAFARSLGLAIPPRVRFLQKWKKAKELKKKEKETLAQSMVDNLSEKLNKSSDSEVSEVVEDEPQLNRSSFKDSYNFHDDDNSDEENDDLFTVKRKDHNILEADVLESEGELQTDISNKKKKKPLTKAAVAKKMIKKQIKPNQKTVFDETGEAVLDKAKTKVSRLAREYENNDDKGGIDIEQAKQMLREEDVYDKQLFREKVKAKHREEKRKAKEEAKRAEMEGASSSDEASVDLSWLPDPDKVYGKRESGDSDDELNTQSGSVLELESEVDEESSNIHRPPKRKLLTNKNNSKKRRKLEDLDEPINTGLSLMEDEELALKMLDAL</sequence>
<dbReference type="InterPro" id="IPR011545">
    <property type="entry name" value="DEAD/DEAH_box_helicase_dom"/>
</dbReference>
<feature type="domain" description="Helicase ATP-binding" evidence="12">
    <location>
        <begin position="71"/>
        <end position="245"/>
    </location>
</feature>
<dbReference type="InterPro" id="IPR001650">
    <property type="entry name" value="Helicase_C-like"/>
</dbReference>
<evidence type="ECO:0000256" key="11">
    <source>
        <dbReference type="SAM" id="MobiDB-lite"/>
    </source>
</evidence>
<evidence type="ECO:0000259" key="12">
    <source>
        <dbReference type="PROSITE" id="PS51192"/>
    </source>
</evidence>
<dbReference type="InterPro" id="IPR027417">
    <property type="entry name" value="P-loop_NTPase"/>
</dbReference>
<keyword evidence="15" id="KW-1185">Reference proteome</keyword>
<feature type="compositionally biased region" description="Basic and acidic residues" evidence="11">
    <location>
        <begin position="705"/>
        <end position="716"/>
    </location>
</feature>
<evidence type="ECO:0000256" key="9">
    <source>
        <dbReference type="RuleBase" id="RU000492"/>
    </source>
</evidence>